<dbReference type="AlphaFoldDB" id="A0A6C0CGF5"/>
<sequence length="724" mass="80967">MVKLEKIVCFIFTLFIVYLVNKHCLVEGIINLNSFTNCIDDPQWYTLDQDGQKNYCKDIGNSASCYDMDPLQQEGWERCLETCGNCADTTVSIAPMDNSALYSGGTGEDFDRVDIDDSRKWLGLGVGDEDTMDVRESLTRDEEDDIVNIFDRLETVEDLYDMLLGSISSCLDCSIYDEDECDQIDNCEFQGDKCVNKESDKADSFLSCNGSELGCNYTIKDIKDDDDDSDDTTNTVNINSTNIVRTFVKQKCETDGECSILFPTYEFSCDNIPDPDSSRHEYNTLDYQPRPAEERWCLKPSYYADNNVTQIVDLMNTINMQFNEFKNKFRNSVEIRNIIETKDNIFNLINSGETIQGNVIISLNSDLSRFILNNSDNLDSENNLEISNIITNLTSLEPLITGLTDDISDKIVIYNNNITPFISSTRGNDCLTDITTGITNANIVVNDNNTISVRNQDDDTTNVTDWAEEGLEIPLLSKTGAEEPMYCMGGITISDIDNGEITLNSTPINIINNLMNIPSEGLNINNVLTTLSSPDGNTAQQITNNDNNNLLNNIQDNCLVNKETGSNVINKCYKVNVDDDDDNKTKAKEACIDYCIKTTSDTNYISLNDDNNCRCFKDLPLSDTGETYASIIDGDSCSAGSYELLDKGRIAGVEHLPTAVSDPNEGMIKHCKSYFLLEKVLTEQDIPDDDENRQDKIDNIDNMKDRISLYDVCPTQCKAVGCVS</sequence>
<accession>A0A6C0CGF5</accession>
<reference evidence="1" key="1">
    <citation type="journal article" date="2020" name="Nature">
        <title>Giant virus diversity and host interactions through global metagenomics.</title>
        <authorList>
            <person name="Schulz F."/>
            <person name="Roux S."/>
            <person name="Paez-Espino D."/>
            <person name="Jungbluth S."/>
            <person name="Walsh D.A."/>
            <person name="Denef V.J."/>
            <person name="McMahon K.D."/>
            <person name="Konstantinidis K.T."/>
            <person name="Eloe-Fadrosh E.A."/>
            <person name="Kyrpides N.C."/>
            <person name="Woyke T."/>
        </authorList>
    </citation>
    <scope>NUCLEOTIDE SEQUENCE</scope>
    <source>
        <strain evidence="1">GVMAG-M-3300020595-32</strain>
    </source>
</reference>
<protein>
    <submittedName>
        <fullName evidence="1">Uncharacterized protein</fullName>
    </submittedName>
</protein>
<proteinExistence type="predicted"/>
<organism evidence="1">
    <name type="scientific">viral metagenome</name>
    <dbReference type="NCBI Taxonomy" id="1070528"/>
    <lineage>
        <taxon>unclassified sequences</taxon>
        <taxon>metagenomes</taxon>
        <taxon>organismal metagenomes</taxon>
    </lineage>
</organism>
<name>A0A6C0CGF5_9ZZZZ</name>
<evidence type="ECO:0000313" key="1">
    <source>
        <dbReference type="EMBL" id="QHT02704.1"/>
    </source>
</evidence>
<dbReference type="EMBL" id="MN739397">
    <property type="protein sequence ID" value="QHT02704.1"/>
    <property type="molecule type" value="Genomic_DNA"/>
</dbReference>